<gene>
    <name evidence="6" type="ORF">B0I36DRAFT_392561</name>
</gene>
<dbReference type="Proteomes" id="UP000756346">
    <property type="component" value="Unassembled WGS sequence"/>
</dbReference>
<evidence type="ECO:0000256" key="3">
    <source>
        <dbReference type="ARBA" id="ARBA00022801"/>
    </source>
</evidence>
<dbReference type="AlphaFoldDB" id="A0A9P8YM20"/>
<evidence type="ECO:0000256" key="1">
    <source>
        <dbReference type="ARBA" id="ARBA00007749"/>
    </source>
</evidence>
<feature type="domain" description="Metallo-beta-lactamase" evidence="5">
    <location>
        <begin position="100"/>
        <end position="214"/>
    </location>
</feature>
<evidence type="ECO:0000313" key="6">
    <source>
        <dbReference type="EMBL" id="KAH7041514.1"/>
    </source>
</evidence>
<evidence type="ECO:0000313" key="7">
    <source>
        <dbReference type="Proteomes" id="UP000756346"/>
    </source>
</evidence>
<dbReference type="RefSeq" id="XP_046019569.1">
    <property type="nucleotide sequence ID" value="XM_046161436.1"/>
</dbReference>
<evidence type="ECO:0000259" key="5">
    <source>
        <dbReference type="Pfam" id="PF00753"/>
    </source>
</evidence>
<keyword evidence="7" id="KW-1185">Reference proteome</keyword>
<keyword evidence="4" id="KW-0862">Zinc</keyword>
<comment type="similarity">
    <text evidence="1">Belongs to the metallo-beta-lactamase superfamily.</text>
</comment>
<dbReference type="PANTHER" id="PTHR42978:SF5">
    <property type="entry name" value="METALLO-BETA-LACTAMASE DOMAIN-CONTAINING PROTEIN"/>
    <property type="match status" value="1"/>
</dbReference>
<sequence>MDPETVIQPQAPPDLRIPDSQVTVKVSIIDTTSHMSKFPMFAFVDPLMPGHHEMNCGDFAFLVEHPKSGNKACARIGRTYPTPFVHGVKQGGCVIEVDKDVATILKENGKDLSEVGGVVWSHWHFDHVGDAQTFPGTTDIIVRPGFKKAHIPAWPTDPESHIDGKAWEGRTLREIDFVTEGNGLKIGRFDALDLYGDGTFYLLNTPGHTVGHLSALARTTLEPPTFIFMGGDIAHQGGEFRPTQYMPLPAEISPNPFSRTLPHAALTCPGDIFVAIHPKKSRTEPFFNPTTADGAWHDCPHEAKRSIDKMTEFDAYENIFPPMGHCGSLSKAS</sequence>
<comment type="caution">
    <text evidence="6">The sequence shown here is derived from an EMBL/GenBank/DDBJ whole genome shotgun (WGS) entry which is preliminary data.</text>
</comment>
<accession>A0A9P8YM20</accession>
<dbReference type="CDD" id="cd07730">
    <property type="entry name" value="metallo-hydrolase-like_MBL-fold"/>
    <property type="match status" value="1"/>
</dbReference>
<evidence type="ECO:0000256" key="4">
    <source>
        <dbReference type="ARBA" id="ARBA00022833"/>
    </source>
</evidence>
<dbReference type="GeneID" id="70190982"/>
<proteinExistence type="inferred from homology"/>
<dbReference type="OrthoDB" id="10250730at2759"/>
<dbReference type="Gene3D" id="3.60.15.10">
    <property type="entry name" value="Ribonuclease Z/Hydroxyacylglutathione hydrolase-like"/>
    <property type="match status" value="1"/>
</dbReference>
<dbReference type="SUPFAM" id="SSF56281">
    <property type="entry name" value="Metallo-hydrolase/oxidoreductase"/>
    <property type="match status" value="1"/>
</dbReference>
<protein>
    <submittedName>
        <fullName evidence="6">Metallo-beta-lactamase superfamily protein</fullName>
    </submittedName>
</protein>
<organism evidence="6 7">
    <name type="scientific">Microdochium trichocladiopsis</name>
    <dbReference type="NCBI Taxonomy" id="1682393"/>
    <lineage>
        <taxon>Eukaryota</taxon>
        <taxon>Fungi</taxon>
        <taxon>Dikarya</taxon>
        <taxon>Ascomycota</taxon>
        <taxon>Pezizomycotina</taxon>
        <taxon>Sordariomycetes</taxon>
        <taxon>Xylariomycetidae</taxon>
        <taxon>Xylariales</taxon>
        <taxon>Microdochiaceae</taxon>
        <taxon>Microdochium</taxon>
    </lineage>
</organism>
<dbReference type="GO" id="GO:0046872">
    <property type="term" value="F:metal ion binding"/>
    <property type="evidence" value="ECO:0007669"/>
    <property type="project" value="UniProtKB-KW"/>
</dbReference>
<dbReference type="GO" id="GO:0016787">
    <property type="term" value="F:hydrolase activity"/>
    <property type="evidence" value="ECO:0007669"/>
    <property type="project" value="UniProtKB-KW"/>
</dbReference>
<keyword evidence="3" id="KW-0378">Hydrolase</keyword>
<reference evidence="6" key="1">
    <citation type="journal article" date="2021" name="Nat. Commun.">
        <title>Genetic determinants of endophytism in the Arabidopsis root mycobiome.</title>
        <authorList>
            <person name="Mesny F."/>
            <person name="Miyauchi S."/>
            <person name="Thiergart T."/>
            <person name="Pickel B."/>
            <person name="Atanasova L."/>
            <person name="Karlsson M."/>
            <person name="Huettel B."/>
            <person name="Barry K.W."/>
            <person name="Haridas S."/>
            <person name="Chen C."/>
            <person name="Bauer D."/>
            <person name="Andreopoulos W."/>
            <person name="Pangilinan J."/>
            <person name="LaButti K."/>
            <person name="Riley R."/>
            <person name="Lipzen A."/>
            <person name="Clum A."/>
            <person name="Drula E."/>
            <person name="Henrissat B."/>
            <person name="Kohler A."/>
            <person name="Grigoriev I.V."/>
            <person name="Martin F.M."/>
            <person name="Hacquard S."/>
        </authorList>
    </citation>
    <scope>NUCLEOTIDE SEQUENCE</scope>
    <source>
        <strain evidence="6">MPI-CAGE-CH-0230</strain>
    </source>
</reference>
<dbReference type="Pfam" id="PF00753">
    <property type="entry name" value="Lactamase_B"/>
    <property type="match status" value="1"/>
</dbReference>
<evidence type="ECO:0000256" key="2">
    <source>
        <dbReference type="ARBA" id="ARBA00022723"/>
    </source>
</evidence>
<dbReference type="EMBL" id="JAGTJQ010000001">
    <property type="protein sequence ID" value="KAH7041514.1"/>
    <property type="molecule type" value="Genomic_DNA"/>
</dbReference>
<name>A0A9P8YM20_9PEZI</name>
<dbReference type="InterPro" id="IPR051013">
    <property type="entry name" value="MBL_superfamily_lactonases"/>
</dbReference>
<dbReference type="PANTHER" id="PTHR42978">
    <property type="entry name" value="QUORUM-QUENCHING LACTONASE YTNP-RELATED-RELATED"/>
    <property type="match status" value="1"/>
</dbReference>
<dbReference type="InterPro" id="IPR036866">
    <property type="entry name" value="RibonucZ/Hydroxyglut_hydro"/>
</dbReference>
<dbReference type="InterPro" id="IPR001279">
    <property type="entry name" value="Metallo-B-lactamas"/>
</dbReference>
<keyword evidence="2" id="KW-0479">Metal-binding</keyword>